<dbReference type="Proteomes" id="UP000318704">
    <property type="component" value="Chromosome"/>
</dbReference>
<name>A0A517VNM2_9PLAN</name>
<dbReference type="AlphaFoldDB" id="A0A517VNM2"/>
<proteinExistence type="predicted"/>
<evidence type="ECO:0000313" key="2">
    <source>
        <dbReference type="EMBL" id="QDT94616.1"/>
    </source>
</evidence>
<sequence length="606" mass="69175">MLSRVCRSLRWQLDAGSTPEELASKYGNTIAMGGLIYETQSLELLQDYNLPESLTSVVRNVVHRTHLWPDEKLDTARELSAHFADGLEKGSTPEELIKLFGSPKTAARLIRRASLRNRPFAWRATRRIRQATIFLMVVLIPSWIVLNMRFMRAIPTVKFDLVQEIDDQSRAIPKQERAWPLYRQGLVELNPDVKKNYSPIQDGLNKGPKSKHWTEAKAFLAKHSDILTIFLEATSRPKLGFINRDPGNSVWLLSYHHDKWFDLNPPSLTETGFSILIPQMQDLGSYVLPMLTGALHLAVEQGDSDRYLQLLRARLRLAEHYRQIGPFPFCQINANGITGHMAQEVGKLVIEHPDLFDEEQLAMLLQSLADAQIRKPDFRQDERIFINDFLQKTYTDDGTGNGRFTPHGFQLLEGLAEHSKQSRSLFASTFAVPADPREQQTHVTQANTFHLLAAPVATMIAGRKEMQAELIHLNKLLWKQRTNALTADPSVDSEYITEYRRLLDSPSLRLKYLPALIMMPNEEAPTFWSQTPRHQVQRDAALIMIAAERYRQQHGQFPKTAEELVPAFLPAVPIDPYTNKPLRYSIKEGHPMINSFGLNSLEEEVH</sequence>
<dbReference type="EMBL" id="CP037920">
    <property type="protein sequence ID" value="QDT94616.1"/>
    <property type="molecule type" value="Genomic_DNA"/>
</dbReference>
<accession>A0A517VNM2</accession>
<organism evidence="2 3">
    <name type="scientific">Gimesia aquarii</name>
    <dbReference type="NCBI Taxonomy" id="2527964"/>
    <lineage>
        <taxon>Bacteria</taxon>
        <taxon>Pseudomonadati</taxon>
        <taxon>Planctomycetota</taxon>
        <taxon>Planctomycetia</taxon>
        <taxon>Planctomycetales</taxon>
        <taxon>Planctomycetaceae</taxon>
        <taxon>Gimesia</taxon>
    </lineage>
</organism>
<keyword evidence="1" id="KW-1133">Transmembrane helix</keyword>
<keyword evidence="1" id="KW-0812">Transmembrane</keyword>
<dbReference type="KEGG" id="gaw:V144x_00460"/>
<evidence type="ECO:0000256" key="1">
    <source>
        <dbReference type="SAM" id="Phobius"/>
    </source>
</evidence>
<evidence type="ECO:0000313" key="3">
    <source>
        <dbReference type="Proteomes" id="UP000318704"/>
    </source>
</evidence>
<feature type="transmembrane region" description="Helical" evidence="1">
    <location>
        <begin position="128"/>
        <end position="146"/>
    </location>
</feature>
<reference evidence="2 3" key="1">
    <citation type="submission" date="2019-03" db="EMBL/GenBank/DDBJ databases">
        <title>Deep-cultivation of Planctomycetes and their phenomic and genomic characterization uncovers novel biology.</title>
        <authorList>
            <person name="Wiegand S."/>
            <person name="Jogler M."/>
            <person name="Boedeker C."/>
            <person name="Pinto D."/>
            <person name="Vollmers J."/>
            <person name="Rivas-Marin E."/>
            <person name="Kohn T."/>
            <person name="Peeters S.H."/>
            <person name="Heuer A."/>
            <person name="Rast P."/>
            <person name="Oberbeckmann S."/>
            <person name="Bunk B."/>
            <person name="Jeske O."/>
            <person name="Meyerdierks A."/>
            <person name="Storesund J.E."/>
            <person name="Kallscheuer N."/>
            <person name="Luecker S."/>
            <person name="Lage O.M."/>
            <person name="Pohl T."/>
            <person name="Merkel B.J."/>
            <person name="Hornburger P."/>
            <person name="Mueller R.-W."/>
            <person name="Bruemmer F."/>
            <person name="Labrenz M."/>
            <person name="Spormann A.M."/>
            <person name="Op den Camp H."/>
            <person name="Overmann J."/>
            <person name="Amann R."/>
            <person name="Jetten M.S.M."/>
            <person name="Mascher T."/>
            <person name="Medema M.H."/>
            <person name="Devos D.P."/>
            <person name="Kaster A.-K."/>
            <person name="Ovreas L."/>
            <person name="Rohde M."/>
            <person name="Galperin M.Y."/>
            <person name="Jogler C."/>
        </authorList>
    </citation>
    <scope>NUCLEOTIDE SEQUENCE [LARGE SCALE GENOMIC DNA]</scope>
    <source>
        <strain evidence="2 3">V144</strain>
    </source>
</reference>
<protein>
    <submittedName>
        <fullName evidence="2">Uncharacterized protein</fullName>
    </submittedName>
</protein>
<keyword evidence="1" id="KW-0472">Membrane</keyword>
<gene>
    <name evidence="2" type="ORF">V144x_00460</name>
</gene>